<dbReference type="EMBL" id="LJYW01000001">
    <property type="protein sequence ID" value="KPL52368.1"/>
    <property type="molecule type" value="Genomic_DNA"/>
</dbReference>
<name>A0A0P6VK05_9HYPH</name>
<gene>
    <name evidence="2" type="ORF">ABB55_09100</name>
</gene>
<protein>
    <submittedName>
        <fullName evidence="2">Uncharacterized protein</fullName>
    </submittedName>
</protein>
<feature type="signal peptide" evidence="1">
    <location>
        <begin position="1"/>
        <end position="22"/>
    </location>
</feature>
<keyword evidence="3" id="KW-1185">Reference proteome</keyword>
<evidence type="ECO:0000256" key="1">
    <source>
        <dbReference type="SAM" id="SignalP"/>
    </source>
</evidence>
<sequence>MRAAATTLLLLSALAWPFGAGANTIAAPDSVAVPGSVAVRGTDAVPGRTPSAPAAVTETAERLACSGCGCRGGGGYRLPSGKCAPRR</sequence>
<reference evidence="2 3" key="1">
    <citation type="submission" date="2015-09" db="EMBL/GenBank/DDBJ databases">
        <authorList>
            <person name="Jackson K.R."/>
            <person name="Lunt B.L."/>
            <person name="Fisher J.N.B."/>
            <person name="Gardner A.V."/>
            <person name="Bailey M.E."/>
            <person name="Deus L.M."/>
            <person name="Earl A.S."/>
            <person name="Gibby P.D."/>
            <person name="Hartmann K.A."/>
            <person name="Liu J.E."/>
            <person name="Manci A.M."/>
            <person name="Nielsen D.A."/>
            <person name="Solomon M.B."/>
            <person name="Breakwell D.P."/>
            <person name="Burnett S.H."/>
            <person name="Grose J.H."/>
        </authorList>
    </citation>
    <scope>NUCLEOTIDE SEQUENCE [LARGE SCALE GENOMIC DNA]</scope>
    <source>
        <strain evidence="2 3">16</strain>
    </source>
</reference>
<proteinExistence type="predicted"/>
<dbReference type="RefSeq" id="WP_054358531.1">
    <property type="nucleotide sequence ID" value="NZ_LJYW01000001.1"/>
</dbReference>
<evidence type="ECO:0000313" key="3">
    <source>
        <dbReference type="Proteomes" id="UP000048984"/>
    </source>
</evidence>
<comment type="caution">
    <text evidence="2">The sequence shown here is derived from an EMBL/GenBank/DDBJ whole genome shotgun (WGS) entry which is preliminary data.</text>
</comment>
<organism evidence="2 3">
    <name type="scientific">Prosthecodimorpha hirschii</name>
    <dbReference type="NCBI Taxonomy" id="665126"/>
    <lineage>
        <taxon>Bacteria</taxon>
        <taxon>Pseudomonadati</taxon>
        <taxon>Pseudomonadota</taxon>
        <taxon>Alphaproteobacteria</taxon>
        <taxon>Hyphomicrobiales</taxon>
        <taxon>Ancalomicrobiaceae</taxon>
        <taxon>Prosthecodimorpha</taxon>
    </lineage>
</organism>
<reference evidence="2 3" key="2">
    <citation type="submission" date="2015-10" db="EMBL/GenBank/DDBJ databases">
        <title>Draft Genome Sequence of Prosthecomicrobium hirschii ATCC 27832.</title>
        <authorList>
            <person name="Daniel J."/>
            <person name="Givan S.A."/>
            <person name="Brun Y.V."/>
            <person name="Brown P.J."/>
        </authorList>
    </citation>
    <scope>NUCLEOTIDE SEQUENCE [LARGE SCALE GENOMIC DNA]</scope>
    <source>
        <strain evidence="2 3">16</strain>
    </source>
</reference>
<dbReference type="AlphaFoldDB" id="A0A0P6VK05"/>
<keyword evidence="1" id="KW-0732">Signal</keyword>
<evidence type="ECO:0000313" key="2">
    <source>
        <dbReference type="EMBL" id="KPL52368.1"/>
    </source>
</evidence>
<dbReference type="Proteomes" id="UP000048984">
    <property type="component" value="Unassembled WGS sequence"/>
</dbReference>
<accession>A0A0P6VK05</accession>
<feature type="chain" id="PRO_5006131588" evidence="1">
    <location>
        <begin position="23"/>
        <end position="87"/>
    </location>
</feature>